<evidence type="ECO:0000313" key="1">
    <source>
        <dbReference type="EMBL" id="OHB09318.1"/>
    </source>
</evidence>
<sequence>MFLPNTDSFVLIRRPIVKTGFPVFLPNTESFLLIRRSTVKPEFAPTPVLEETGVGAESDSGQSEVNDQKRRNFLKVAGVAGAGIVASQLFSPKKASALIMGSSPTTGVIGVKDSTNARINPATEETVSTLATEATLDEVLKTSDLTFDAGSLQVKITSVSGEGSSSFSDSGDVARSALVDGDRHVQVDVLSSTLPSSASTETTLQTIAFGGTQFALRLATVSDVDYVGEASIGTATSAASWRIKKVDSASGIIIQWADGNASFDNIWDNRASLTYS</sequence>
<dbReference type="AlphaFoldDB" id="A0A1G2UIS0"/>
<dbReference type="Proteomes" id="UP000177096">
    <property type="component" value="Unassembled WGS sequence"/>
</dbReference>
<dbReference type="InterPro" id="IPR006311">
    <property type="entry name" value="TAT_signal"/>
</dbReference>
<reference evidence="1 2" key="1">
    <citation type="journal article" date="2016" name="Nat. Commun.">
        <title>Thousands of microbial genomes shed light on interconnected biogeochemical processes in an aquifer system.</title>
        <authorList>
            <person name="Anantharaman K."/>
            <person name="Brown C.T."/>
            <person name="Hug L.A."/>
            <person name="Sharon I."/>
            <person name="Castelle C.J."/>
            <person name="Probst A.J."/>
            <person name="Thomas B.C."/>
            <person name="Singh A."/>
            <person name="Wilkins M.J."/>
            <person name="Karaoz U."/>
            <person name="Brodie E.L."/>
            <person name="Williams K.H."/>
            <person name="Hubbard S.S."/>
            <person name="Banfield J.F."/>
        </authorList>
    </citation>
    <scope>NUCLEOTIDE SEQUENCE [LARGE SCALE GENOMIC DNA]</scope>
</reference>
<name>A0A1G2UIS0_9BACT</name>
<dbReference type="InterPro" id="IPR019546">
    <property type="entry name" value="TAT_signal_bac_arc"/>
</dbReference>
<dbReference type="NCBIfam" id="TIGR01409">
    <property type="entry name" value="TAT_signal_seq"/>
    <property type="match status" value="1"/>
</dbReference>
<gene>
    <name evidence="1" type="ORF">A3I86_01175</name>
</gene>
<dbReference type="EMBL" id="MHWM01000004">
    <property type="protein sequence ID" value="OHB09318.1"/>
    <property type="molecule type" value="Genomic_DNA"/>
</dbReference>
<comment type="caution">
    <text evidence="1">The sequence shown here is derived from an EMBL/GenBank/DDBJ whole genome shotgun (WGS) entry which is preliminary data.</text>
</comment>
<protein>
    <recommendedName>
        <fullName evidence="3">Twin-arginine translocation signal domain-containing protein</fullName>
    </recommendedName>
</protein>
<evidence type="ECO:0000313" key="2">
    <source>
        <dbReference type="Proteomes" id="UP000177096"/>
    </source>
</evidence>
<organism evidence="1 2">
    <name type="scientific">Candidatus Zambryskibacteria bacterium RIFCSPLOWO2_02_FULL_39_14</name>
    <dbReference type="NCBI Taxonomy" id="1802769"/>
    <lineage>
        <taxon>Bacteria</taxon>
        <taxon>Candidatus Zambryskiibacteriota</taxon>
    </lineage>
</organism>
<proteinExistence type="predicted"/>
<accession>A0A1G2UIS0</accession>
<dbReference type="PROSITE" id="PS51318">
    <property type="entry name" value="TAT"/>
    <property type="match status" value="1"/>
</dbReference>
<evidence type="ECO:0008006" key="3">
    <source>
        <dbReference type="Google" id="ProtNLM"/>
    </source>
</evidence>